<dbReference type="EMBL" id="CP024091">
    <property type="protein sequence ID" value="ATP56304.1"/>
    <property type="molecule type" value="Genomic_DNA"/>
</dbReference>
<reference evidence="2 3" key="1">
    <citation type="submission" date="2017-10" db="EMBL/GenBank/DDBJ databases">
        <title>Whole genome of Pedobacter ginsengisoli T01R-27 isolated from tomato rhizosphere.</title>
        <authorList>
            <person name="Weon H.-Y."/>
            <person name="Lee S.A."/>
            <person name="Sang M.K."/>
            <person name="Song J."/>
        </authorList>
    </citation>
    <scope>NUCLEOTIDE SEQUENCE [LARGE SCALE GENOMIC DNA]</scope>
    <source>
        <strain evidence="2 3">T01R-27</strain>
    </source>
</reference>
<dbReference type="PANTHER" id="PTHR34203">
    <property type="entry name" value="METHYLTRANSFERASE, FKBM FAMILY PROTEIN"/>
    <property type="match status" value="1"/>
</dbReference>
<name>A0A2D1U438_9SPHI</name>
<dbReference type="KEGG" id="pgs:CPT03_07375"/>
<dbReference type="InterPro" id="IPR006342">
    <property type="entry name" value="FkbM_mtfrase"/>
</dbReference>
<accession>A0A2D1U438</accession>
<dbReference type="Proteomes" id="UP000223749">
    <property type="component" value="Chromosome"/>
</dbReference>
<evidence type="ECO:0000259" key="1">
    <source>
        <dbReference type="Pfam" id="PF05050"/>
    </source>
</evidence>
<dbReference type="OrthoDB" id="9812600at2"/>
<protein>
    <recommendedName>
        <fullName evidence="1">Methyltransferase FkbM domain-containing protein</fullName>
    </recommendedName>
</protein>
<proteinExistence type="predicted"/>
<dbReference type="InterPro" id="IPR052514">
    <property type="entry name" value="SAM-dependent_MTase"/>
</dbReference>
<dbReference type="Pfam" id="PF05050">
    <property type="entry name" value="Methyltransf_21"/>
    <property type="match status" value="1"/>
</dbReference>
<sequence length="216" mass="24794">MMNEVLNIVYRKDTDDDQWVIPEVIDQDMYCIKSRLAPIEPVAQSYVIDCGAHIGAFSIMCAKYLKNVDVISFEPNPDSFWYLNENAKIFGKIKALNKAVSITNGTLNLYSPDQSEWSGRWTSIPNSNDFLSVESVGLFPFINALDRDVFILKLDIEGYEEFLIEASKEEDLKKIHTIIIETHTDNFNHQKLKDYGYSLLFNPDISAARQFVYSKN</sequence>
<evidence type="ECO:0000313" key="3">
    <source>
        <dbReference type="Proteomes" id="UP000223749"/>
    </source>
</evidence>
<dbReference type="RefSeq" id="WP_099438246.1">
    <property type="nucleotide sequence ID" value="NZ_CP024091.1"/>
</dbReference>
<feature type="domain" description="Methyltransferase FkbM" evidence="1">
    <location>
        <begin position="49"/>
        <end position="195"/>
    </location>
</feature>
<gene>
    <name evidence="2" type="ORF">CPT03_07375</name>
</gene>
<dbReference type="Gene3D" id="3.40.50.150">
    <property type="entry name" value="Vaccinia Virus protein VP39"/>
    <property type="match status" value="1"/>
</dbReference>
<dbReference type="NCBIfam" id="TIGR01444">
    <property type="entry name" value="fkbM_fam"/>
    <property type="match status" value="1"/>
</dbReference>
<evidence type="ECO:0000313" key="2">
    <source>
        <dbReference type="EMBL" id="ATP56304.1"/>
    </source>
</evidence>
<dbReference type="SUPFAM" id="SSF53335">
    <property type="entry name" value="S-adenosyl-L-methionine-dependent methyltransferases"/>
    <property type="match status" value="1"/>
</dbReference>
<dbReference type="AlphaFoldDB" id="A0A2D1U438"/>
<organism evidence="2 3">
    <name type="scientific">Pedobacter ginsengisoli</name>
    <dbReference type="NCBI Taxonomy" id="363852"/>
    <lineage>
        <taxon>Bacteria</taxon>
        <taxon>Pseudomonadati</taxon>
        <taxon>Bacteroidota</taxon>
        <taxon>Sphingobacteriia</taxon>
        <taxon>Sphingobacteriales</taxon>
        <taxon>Sphingobacteriaceae</taxon>
        <taxon>Pedobacter</taxon>
    </lineage>
</organism>
<dbReference type="PANTHER" id="PTHR34203:SF15">
    <property type="entry name" value="SLL1173 PROTEIN"/>
    <property type="match status" value="1"/>
</dbReference>
<keyword evidence="3" id="KW-1185">Reference proteome</keyword>
<dbReference type="InterPro" id="IPR029063">
    <property type="entry name" value="SAM-dependent_MTases_sf"/>
</dbReference>